<evidence type="ECO:0000313" key="1">
    <source>
        <dbReference type="EMBL" id="QZE15108.1"/>
    </source>
</evidence>
<reference evidence="1" key="1">
    <citation type="submission" date="2021-08" db="EMBL/GenBank/DDBJ databases">
        <title>Novel anaerobic bacterium isolated from sea squirt in East Sea, Republic of Korea.</title>
        <authorList>
            <person name="Nguyen T.H."/>
            <person name="Li Z."/>
            <person name="Lee Y.-J."/>
            <person name="Ko J."/>
            <person name="Kim S.-G."/>
        </authorList>
    </citation>
    <scope>NUCLEOTIDE SEQUENCE</scope>
    <source>
        <strain evidence="1">KCTC 25031</strain>
    </source>
</reference>
<name>A0AC61NHG3_9BACT</name>
<gene>
    <name evidence="1" type="ORF">K4L44_04570</name>
</gene>
<accession>A0AC61NHG3</accession>
<keyword evidence="2" id="KW-1185">Reference proteome</keyword>
<dbReference type="Proteomes" id="UP000826212">
    <property type="component" value="Chromosome"/>
</dbReference>
<protein>
    <submittedName>
        <fullName evidence="1">Uncharacterized protein</fullName>
    </submittedName>
</protein>
<proteinExistence type="predicted"/>
<organism evidence="1 2">
    <name type="scientific">Halosquirtibacter laminarini</name>
    <dbReference type="NCBI Taxonomy" id="3374600"/>
    <lineage>
        <taxon>Bacteria</taxon>
        <taxon>Pseudomonadati</taxon>
        <taxon>Bacteroidota</taxon>
        <taxon>Bacteroidia</taxon>
        <taxon>Marinilabiliales</taxon>
        <taxon>Prolixibacteraceae</taxon>
        <taxon>Halosquirtibacter</taxon>
    </lineage>
</organism>
<dbReference type="EMBL" id="CP081303">
    <property type="protein sequence ID" value="QZE15108.1"/>
    <property type="molecule type" value="Genomic_DNA"/>
</dbReference>
<evidence type="ECO:0000313" key="2">
    <source>
        <dbReference type="Proteomes" id="UP000826212"/>
    </source>
</evidence>
<sequence>METALTYKISILLLLVPFFGVAKRNDWNRDNLKGKVVSFTEVAYRLEKQNNRFIKSIKAWQYMEYDTKSIYDFQGNKVEELFFGYDGGVEKRCVYSFNKDNLPTTNLCYDRQGTIRHKTCYDYNEQNCLVSKTCWREDTLFSKSDYRYNTEFQLKEVKVRYYYSQKMNHTMPEWSDKGASVSFYYYDEKATLYERIEYKRKDSLTIEVRYNGNGKIIGRNFCTYDDHGHELDYSSYDYDEQTQEQHLSEYDPYGNIMESYWFTDDGDIMNYHSYSYEYDAYGNWTKQYITNDDQFYYLVEREYSYEE</sequence>